<evidence type="ECO:0000256" key="2">
    <source>
        <dbReference type="ARBA" id="ARBA00022692"/>
    </source>
</evidence>
<proteinExistence type="predicted"/>
<sequence length="155" mass="17307">MTENSSKTSINIPSLTMEVDAAFLRSLRGILKLAELGAMFVAFVCFAVAFRPQYIAATCMEFVITCSLILLYTLKLNKKLTLFFWPLIDVMNSLFAAVFIFFLSLIAVSTYTVKSTLGGGILGLVAAALWCWDGYMIFKRITFNQLRTAECHTTK</sequence>
<evidence type="ECO:0000259" key="7">
    <source>
        <dbReference type="PROSITE" id="PS51225"/>
    </source>
</evidence>
<keyword evidence="9" id="KW-1185">Reference proteome</keyword>
<evidence type="ECO:0000256" key="3">
    <source>
        <dbReference type="ARBA" id="ARBA00022989"/>
    </source>
</evidence>
<dbReference type="EMBL" id="JAGEUA010000002">
    <property type="protein sequence ID" value="KAL1007085.1"/>
    <property type="molecule type" value="Genomic_DNA"/>
</dbReference>
<dbReference type="PROSITE" id="PS51225">
    <property type="entry name" value="MARVEL"/>
    <property type="match status" value="1"/>
</dbReference>
<feature type="transmembrane region" description="Helical" evidence="6">
    <location>
        <begin position="30"/>
        <end position="49"/>
    </location>
</feature>
<feature type="domain" description="MARVEL" evidence="7">
    <location>
        <begin position="23"/>
        <end position="142"/>
    </location>
</feature>
<comment type="caution">
    <text evidence="8">The sequence shown here is derived from an EMBL/GenBank/DDBJ whole genome shotgun (WGS) entry which is preliminary data.</text>
</comment>
<feature type="transmembrane region" description="Helical" evidence="6">
    <location>
        <begin position="94"/>
        <end position="113"/>
    </location>
</feature>
<evidence type="ECO:0000256" key="5">
    <source>
        <dbReference type="PROSITE-ProRule" id="PRU00581"/>
    </source>
</evidence>
<name>A0ABD0XVG1_UMBPY</name>
<accession>A0ABD0XVG1</accession>
<feature type="transmembrane region" description="Helical" evidence="6">
    <location>
        <begin position="119"/>
        <end position="138"/>
    </location>
</feature>
<evidence type="ECO:0000256" key="4">
    <source>
        <dbReference type="ARBA" id="ARBA00023136"/>
    </source>
</evidence>
<evidence type="ECO:0000256" key="6">
    <source>
        <dbReference type="SAM" id="Phobius"/>
    </source>
</evidence>
<keyword evidence="4 5" id="KW-0472">Membrane</keyword>
<keyword evidence="2 5" id="KW-0812">Transmembrane</keyword>
<dbReference type="AlphaFoldDB" id="A0ABD0XVG1"/>
<evidence type="ECO:0000256" key="1">
    <source>
        <dbReference type="ARBA" id="ARBA00004141"/>
    </source>
</evidence>
<dbReference type="Proteomes" id="UP001557470">
    <property type="component" value="Unassembled WGS sequence"/>
</dbReference>
<comment type="subcellular location">
    <subcellularLocation>
        <location evidence="1">Membrane</location>
        <topology evidence="1">Multi-pass membrane protein</topology>
    </subcellularLocation>
</comment>
<evidence type="ECO:0000313" key="9">
    <source>
        <dbReference type="Proteomes" id="UP001557470"/>
    </source>
</evidence>
<keyword evidence="3 6" id="KW-1133">Transmembrane helix</keyword>
<dbReference type="PANTHER" id="PTHR22776:SF45">
    <property type="entry name" value="CHEMOKINE-LIKE FACTOR"/>
    <property type="match status" value="1"/>
</dbReference>
<dbReference type="PANTHER" id="PTHR22776">
    <property type="entry name" value="MARVEL-CONTAINING POTENTIAL LIPID RAFT-ASSOCIATED PROTEIN"/>
    <property type="match status" value="1"/>
</dbReference>
<feature type="transmembrane region" description="Helical" evidence="6">
    <location>
        <begin position="55"/>
        <end position="74"/>
    </location>
</feature>
<gene>
    <name evidence="8" type="ORF">UPYG_G00081690</name>
</gene>
<organism evidence="8 9">
    <name type="scientific">Umbra pygmaea</name>
    <name type="common">Eastern mudminnow</name>
    <dbReference type="NCBI Taxonomy" id="75934"/>
    <lineage>
        <taxon>Eukaryota</taxon>
        <taxon>Metazoa</taxon>
        <taxon>Chordata</taxon>
        <taxon>Craniata</taxon>
        <taxon>Vertebrata</taxon>
        <taxon>Euteleostomi</taxon>
        <taxon>Actinopterygii</taxon>
        <taxon>Neopterygii</taxon>
        <taxon>Teleostei</taxon>
        <taxon>Protacanthopterygii</taxon>
        <taxon>Esociformes</taxon>
        <taxon>Umbridae</taxon>
        <taxon>Umbra</taxon>
    </lineage>
</organism>
<dbReference type="InterPro" id="IPR008253">
    <property type="entry name" value="Marvel"/>
</dbReference>
<protein>
    <recommendedName>
        <fullName evidence="7">MARVEL domain-containing protein</fullName>
    </recommendedName>
</protein>
<evidence type="ECO:0000313" key="8">
    <source>
        <dbReference type="EMBL" id="KAL1007085.1"/>
    </source>
</evidence>
<reference evidence="8 9" key="1">
    <citation type="submission" date="2024-06" db="EMBL/GenBank/DDBJ databases">
        <authorList>
            <person name="Pan Q."/>
            <person name="Wen M."/>
            <person name="Jouanno E."/>
            <person name="Zahm M."/>
            <person name="Klopp C."/>
            <person name="Cabau C."/>
            <person name="Louis A."/>
            <person name="Berthelot C."/>
            <person name="Parey E."/>
            <person name="Roest Crollius H."/>
            <person name="Montfort J."/>
            <person name="Robinson-Rechavi M."/>
            <person name="Bouchez O."/>
            <person name="Lampietro C."/>
            <person name="Lopez Roques C."/>
            <person name="Donnadieu C."/>
            <person name="Postlethwait J."/>
            <person name="Bobe J."/>
            <person name="Verreycken H."/>
            <person name="Guiguen Y."/>
        </authorList>
    </citation>
    <scope>NUCLEOTIDE SEQUENCE [LARGE SCALE GENOMIC DNA]</scope>
    <source>
        <strain evidence="8">Up_M1</strain>
        <tissue evidence="8">Testis</tissue>
    </source>
</reference>
<dbReference type="InterPro" id="IPR050578">
    <property type="entry name" value="MARVEL-CKLF_proteins"/>
</dbReference>
<dbReference type="GO" id="GO:0016020">
    <property type="term" value="C:membrane"/>
    <property type="evidence" value="ECO:0007669"/>
    <property type="project" value="UniProtKB-SubCell"/>
</dbReference>